<accession>A0A3B0SD30</accession>
<dbReference type="GO" id="GO:0005524">
    <property type="term" value="F:ATP binding"/>
    <property type="evidence" value="ECO:0007669"/>
    <property type="project" value="UniProtKB-KW"/>
</dbReference>
<evidence type="ECO:0000256" key="5">
    <source>
        <dbReference type="ARBA" id="ARBA00022840"/>
    </source>
</evidence>
<dbReference type="InterPro" id="IPR025302">
    <property type="entry name" value="DrrA1/2-like_C"/>
</dbReference>
<dbReference type="InterPro" id="IPR017871">
    <property type="entry name" value="ABC_transporter-like_CS"/>
</dbReference>
<keyword evidence="6" id="KW-1278">Translocase</keyword>
<dbReference type="InterPro" id="IPR003439">
    <property type="entry name" value="ABC_transporter-like_ATP-bd"/>
</dbReference>
<dbReference type="EMBL" id="UOEK01000280">
    <property type="protein sequence ID" value="VAW04191.1"/>
    <property type="molecule type" value="Genomic_DNA"/>
</dbReference>
<dbReference type="PANTHER" id="PTHR42711:SF19">
    <property type="entry name" value="DOXORUBICIN RESISTANCE ATP-BINDING PROTEIN DRRA"/>
    <property type="match status" value="1"/>
</dbReference>
<reference evidence="10" key="1">
    <citation type="submission" date="2018-06" db="EMBL/GenBank/DDBJ databases">
        <authorList>
            <person name="Zhirakovskaya E."/>
        </authorList>
    </citation>
    <scope>NUCLEOTIDE SEQUENCE</scope>
</reference>
<dbReference type="Pfam" id="PF00005">
    <property type="entry name" value="ABC_tran"/>
    <property type="match status" value="1"/>
</dbReference>
<keyword evidence="4" id="KW-0547">Nucleotide-binding</keyword>
<evidence type="ECO:0000256" key="8">
    <source>
        <dbReference type="ARBA" id="ARBA00049985"/>
    </source>
</evidence>
<comment type="subcellular location">
    <subcellularLocation>
        <location evidence="1">Cell membrane</location>
        <topology evidence="1">Peripheral membrane protein</topology>
        <orientation evidence="1">Cytoplasmic side</orientation>
    </subcellularLocation>
</comment>
<keyword evidence="2" id="KW-0813">Transport</keyword>
<dbReference type="SUPFAM" id="SSF52540">
    <property type="entry name" value="P-loop containing nucleoside triphosphate hydrolases"/>
    <property type="match status" value="1"/>
</dbReference>
<evidence type="ECO:0000256" key="1">
    <source>
        <dbReference type="ARBA" id="ARBA00004413"/>
    </source>
</evidence>
<evidence type="ECO:0000259" key="9">
    <source>
        <dbReference type="PROSITE" id="PS50893"/>
    </source>
</evidence>
<dbReference type="Pfam" id="PF13732">
    <property type="entry name" value="DrrA1-3_C"/>
    <property type="match status" value="1"/>
</dbReference>
<evidence type="ECO:0000256" key="6">
    <source>
        <dbReference type="ARBA" id="ARBA00022967"/>
    </source>
</evidence>
<dbReference type="InterPro" id="IPR050763">
    <property type="entry name" value="ABC_transporter_ATP-binding"/>
</dbReference>
<evidence type="ECO:0000256" key="4">
    <source>
        <dbReference type="ARBA" id="ARBA00022741"/>
    </source>
</evidence>
<dbReference type="PROSITE" id="PS50893">
    <property type="entry name" value="ABC_TRANSPORTER_2"/>
    <property type="match status" value="1"/>
</dbReference>
<keyword evidence="3" id="KW-1003">Cell membrane</keyword>
<proteinExistence type="inferred from homology"/>
<dbReference type="InterPro" id="IPR027417">
    <property type="entry name" value="P-loop_NTPase"/>
</dbReference>
<evidence type="ECO:0000256" key="3">
    <source>
        <dbReference type="ARBA" id="ARBA00022475"/>
    </source>
</evidence>
<protein>
    <submittedName>
        <fullName evidence="10">Efflux ABC transporter, ATP-binding protein</fullName>
    </submittedName>
</protein>
<keyword evidence="7" id="KW-0472">Membrane</keyword>
<feature type="non-terminal residue" evidence="10">
    <location>
        <position position="1"/>
    </location>
</feature>
<dbReference type="NCBIfam" id="TIGR01188">
    <property type="entry name" value="drrA"/>
    <property type="match status" value="1"/>
</dbReference>
<dbReference type="GO" id="GO:1900753">
    <property type="term" value="P:doxorubicin transport"/>
    <property type="evidence" value="ECO:0007669"/>
    <property type="project" value="InterPro"/>
</dbReference>
<dbReference type="SMART" id="SM00382">
    <property type="entry name" value="AAA"/>
    <property type="match status" value="1"/>
</dbReference>
<evidence type="ECO:0000256" key="7">
    <source>
        <dbReference type="ARBA" id="ARBA00023136"/>
    </source>
</evidence>
<comment type="similarity">
    <text evidence="8">Belongs to the ABC transporter superfamily. Drug exporter-1 (DrugE1) (TC 3.A.1.105) family.</text>
</comment>
<feature type="domain" description="ABC transporter" evidence="9">
    <location>
        <begin position="2"/>
        <end position="227"/>
    </location>
</feature>
<dbReference type="InterPro" id="IPR003593">
    <property type="entry name" value="AAA+_ATPase"/>
</dbReference>
<dbReference type="GO" id="GO:0016887">
    <property type="term" value="F:ATP hydrolysis activity"/>
    <property type="evidence" value="ECO:0007669"/>
    <property type="project" value="InterPro"/>
</dbReference>
<dbReference type="InterPro" id="IPR005894">
    <property type="entry name" value="DrrA"/>
</dbReference>
<organism evidence="10">
    <name type="scientific">hydrothermal vent metagenome</name>
    <dbReference type="NCBI Taxonomy" id="652676"/>
    <lineage>
        <taxon>unclassified sequences</taxon>
        <taxon>metagenomes</taxon>
        <taxon>ecological metagenomes</taxon>
    </lineage>
</organism>
<evidence type="ECO:0000313" key="10">
    <source>
        <dbReference type="EMBL" id="VAW04191.1"/>
    </source>
</evidence>
<name>A0A3B0SD30_9ZZZZ</name>
<evidence type="ECO:0000256" key="2">
    <source>
        <dbReference type="ARBA" id="ARBA00022448"/>
    </source>
</evidence>
<dbReference type="PROSITE" id="PS00211">
    <property type="entry name" value="ABC_TRANSPORTER_1"/>
    <property type="match status" value="1"/>
</dbReference>
<keyword evidence="5 10" id="KW-0067">ATP-binding</keyword>
<dbReference type="GO" id="GO:0005886">
    <property type="term" value="C:plasma membrane"/>
    <property type="evidence" value="ECO:0007669"/>
    <property type="project" value="UniProtKB-SubCell"/>
</dbReference>
<sequence length="310" mass="33825">NLRKTFGTVEAVKGVSFEVEPGQVLGLLGPNGAGKTTTINMISTLLQIDAGEATVGGFDVRTQPDVVRQLIGLAGQSAAVDEKLTARENLELFGRLYKIPRVERRRRIEELIEQFDLGEFADRPASTYSGGERRRLDVVAALVAEPPAVFLDEPTTGLDPRSRSELWDTVRSLASNGVAIVLSTQYLEEADRLADEIMVIDHGKIVAQGTSDMLKHDLERDVLEVHVTDRTDLDTARELLGRDPNIATDVEARRIDIPVPGGADRSLDLLRQLQDGGVSISNFQLRQPTLDDVFLALTGSSVTESKEVAT</sequence>
<dbReference type="Gene3D" id="3.40.50.300">
    <property type="entry name" value="P-loop containing nucleotide triphosphate hydrolases"/>
    <property type="match status" value="1"/>
</dbReference>
<dbReference type="PANTHER" id="PTHR42711">
    <property type="entry name" value="ABC TRANSPORTER ATP-BINDING PROTEIN"/>
    <property type="match status" value="1"/>
</dbReference>
<gene>
    <name evidence="10" type="ORF">MNBD_ACTINO02-1450</name>
</gene>
<dbReference type="AlphaFoldDB" id="A0A3B0SD30"/>
<dbReference type="GO" id="GO:0043215">
    <property type="term" value="P:daunorubicin transport"/>
    <property type="evidence" value="ECO:0007669"/>
    <property type="project" value="InterPro"/>
</dbReference>